<evidence type="ECO:0000256" key="3">
    <source>
        <dbReference type="ARBA" id="ARBA00023270"/>
    </source>
</evidence>
<dbReference type="GeneID" id="10327140"/>
<dbReference type="FunFam" id="3.20.20.70:FF:000018">
    <property type="entry name" value="Probable transaldolase"/>
    <property type="match status" value="1"/>
</dbReference>
<dbReference type="GO" id="GO:0016832">
    <property type="term" value="F:aldehyde-lyase activity"/>
    <property type="evidence" value="ECO:0007669"/>
    <property type="project" value="InterPro"/>
</dbReference>
<dbReference type="Proteomes" id="UP000006530">
    <property type="component" value="Segment"/>
</dbReference>
<dbReference type="EMBL" id="GU071101">
    <property type="protein sequence ID" value="ADO98851.1"/>
    <property type="molecule type" value="Genomic_DNA"/>
</dbReference>
<evidence type="ECO:0000256" key="1">
    <source>
        <dbReference type="ARBA" id="ARBA00004496"/>
    </source>
</evidence>
<reference evidence="4 5" key="1">
    <citation type="journal article" date="2010" name="Environ. Microbiol.">
        <title>Genomic analysis of oceanic cyanobacterial myoviruses compared with T4-like myoviruses from diverse hosts and environments.</title>
        <authorList>
            <person name="Sullivan M.B."/>
            <person name="Huang K.H."/>
            <person name="Ignacio-Espinoza J.C."/>
            <person name="Berlin A.M."/>
            <person name="Kelly L."/>
            <person name="Weigele P.R."/>
            <person name="DeFrancesco A.S."/>
            <person name="Kern S.E."/>
            <person name="Thompson L.R."/>
            <person name="Young S."/>
            <person name="Yandava C."/>
            <person name="Fu R."/>
            <person name="Krastins B."/>
            <person name="Chase M."/>
            <person name="Sarracino D."/>
            <person name="Osburne M.S."/>
            <person name="Henn M.R."/>
            <person name="Chisholm S.W."/>
        </authorList>
    </citation>
    <scope>NUCLEOTIDE SEQUENCE [LARGE SCALE GENOMIC DNA]</scope>
    <source>
        <strain evidence="4">M4-247</strain>
    </source>
</reference>
<keyword evidence="2" id="KW-0963">Cytoplasm</keyword>
<dbReference type="GO" id="GO:0005975">
    <property type="term" value="P:carbohydrate metabolic process"/>
    <property type="evidence" value="ECO:0007669"/>
    <property type="project" value="InterPro"/>
</dbReference>
<dbReference type="InterPro" id="IPR033919">
    <property type="entry name" value="TSA/FSA_arc/bac"/>
</dbReference>
<name>E3SN58_9CAUD</name>
<dbReference type="CDD" id="cd00956">
    <property type="entry name" value="Transaldolase_FSA"/>
    <property type="match status" value="1"/>
</dbReference>
<dbReference type="InterPro" id="IPR013785">
    <property type="entry name" value="Aldolase_TIM"/>
</dbReference>
<dbReference type="Gene3D" id="3.20.20.70">
    <property type="entry name" value="Aldolase class I"/>
    <property type="match status" value="1"/>
</dbReference>
<organism evidence="4 5">
    <name type="scientific">Prochlorococcus phage P-HM1</name>
    <dbReference type="NCBI Taxonomy" id="445700"/>
    <lineage>
        <taxon>Viruses</taxon>
        <taxon>Duplodnaviria</taxon>
        <taxon>Heunggongvirae</taxon>
        <taxon>Uroviricota</taxon>
        <taxon>Caudoviricetes</taxon>
        <taxon>Eurybiavirus</taxon>
        <taxon>Eurybiavirus PHM2</taxon>
    </lineage>
</organism>
<proteinExistence type="predicted"/>
<evidence type="ECO:0000313" key="4">
    <source>
        <dbReference type="EMBL" id="ADO98851.1"/>
    </source>
</evidence>
<dbReference type="Pfam" id="PF00923">
    <property type="entry name" value="TAL_FSA"/>
    <property type="match status" value="1"/>
</dbReference>
<dbReference type="OrthoDB" id="8715at10239"/>
<dbReference type="RefSeq" id="YP_004322652.1">
    <property type="nucleotide sequence ID" value="NC_015280.1"/>
</dbReference>
<keyword evidence="5" id="KW-1185">Reference proteome</keyword>
<dbReference type="PANTHER" id="PTHR10683:SF40">
    <property type="entry name" value="FRUCTOSE-6-PHOSPHATE ALDOLASE 1-RELATED"/>
    <property type="match status" value="1"/>
</dbReference>
<dbReference type="InterPro" id="IPR018225">
    <property type="entry name" value="Transaldolase_AS"/>
</dbReference>
<dbReference type="SUPFAM" id="SSF51569">
    <property type="entry name" value="Aldolase"/>
    <property type="match status" value="1"/>
</dbReference>
<evidence type="ECO:0000256" key="2">
    <source>
        <dbReference type="ARBA" id="ARBA00022490"/>
    </source>
</evidence>
<dbReference type="PROSITE" id="PS00958">
    <property type="entry name" value="TRANSALDOLASE_2"/>
    <property type="match status" value="1"/>
</dbReference>
<dbReference type="InterPro" id="IPR001585">
    <property type="entry name" value="TAL/FSA"/>
</dbReference>
<dbReference type="PANTHER" id="PTHR10683">
    <property type="entry name" value="TRANSALDOLASE"/>
    <property type="match status" value="1"/>
</dbReference>
<comment type="subcellular location">
    <subcellularLocation>
        <location evidence="1">Cytoplasm</location>
    </subcellularLocation>
</comment>
<sequence length="224" mass="24596">MKLFLDTADVATIEEAYSTGLIDGLTTNPTLMMKSGEIPDKVYYELKHLGIKDISMEVVADTSQDMLEEASRLIGLFGECVTIKVPCTPEGLKACREMANQNIRVNVTLIFSAAQAILASKAGATYVSPFVGRVDDNSFDGLALIKEISDIYEKQFVHETEILSASIRSVKDVSRSFAAGAHICTIPPAIFHKMYKHVLTDKGLELFEKDWQSVQTLANGVLTE</sequence>
<keyword evidence="3" id="KW-0704">Schiff base</keyword>
<gene>
    <name evidence="4" type="primary">talC</name>
    <name evidence="4" type="ORF">PHM1_227</name>
</gene>
<protein>
    <submittedName>
        <fullName evidence="4">Transaldolase-like protein</fullName>
    </submittedName>
</protein>
<accession>E3SN58</accession>
<evidence type="ECO:0000313" key="5">
    <source>
        <dbReference type="Proteomes" id="UP000006530"/>
    </source>
</evidence>
<dbReference type="KEGG" id="vg:10327140"/>